<keyword evidence="2" id="KW-1185">Reference proteome</keyword>
<sequence>MLQMGYSELIRDLFPETPPPFCDWLYCDKLHAIDHCDQGLGELFINDLPHMGCITIKLPYMDMKKDDVAFAVEIAGYIVSNAEKGCIGSAFPCIIAFIRKLCSAVALVH</sequence>
<comment type="caution">
    <text evidence="1">The sequence shown here is derived from an EMBL/GenBank/DDBJ whole genome shotgun (WGS) entry which is preliminary data.</text>
</comment>
<protein>
    <submittedName>
        <fullName evidence="1">Uncharacterized protein</fullName>
    </submittedName>
</protein>
<name>A0A0V1GVP6_9BILA</name>
<evidence type="ECO:0000313" key="1">
    <source>
        <dbReference type="EMBL" id="KRZ02253.1"/>
    </source>
</evidence>
<accession>A0A0V1GVP6</accession>
<dbReference type="AlphaFoldDB" id="A0A0V1GVP6"/>
<organism evidence="1 2">
    <name type="scientific">Trichinella zimbabwensis</name>
    <dbReference type="NCBI Taxonomy" id="268475"/>
    <lineage>
        <taxon>Eukaryota</taxon>
        <taxon>Metazoa</taxon>
        <taxon>Ecdysozoa</taxon>
        <taxon>Nematoda</taxon>
        <taxon>Enoplea</taxon>
        <taxon>Dorylaimia</taxon>
        <taxon>Trichinellida</taxon>
        <taxon>Trichinellidae</taxon>
        <taxon>Trichinella</taxon>
    </lineage>
</organism>
<dbReference type="EMBL" id="JYDP01000236">
    <property type="protein sequence ID" value="KRZ02253.1"/>
    <property type="molecule type" value="Genomic_DNA"/>
</dbReference>
<reference evidence="1 2" key="1">
    <citation type="submission" date="2015-01" db="EMBL/GenBank/DDBJ databases">
        <title>Evolution of Trichinella species and genotypes.</title>
        <authorList>
            <person name="Korhonen P.K."/>
            <person name="Edoardo P."/>
            <person name="Giuseppe L.R."/>
            <person name="Gasser R.B."/>
        </authorList>
    </citation>
    <scope>NUCLEOTIDE SEQUENCE [LARGE SCALE GENOMIC DNA]</scope>
    <source>
        <strain evidence="1">ISS1029</strain>
    </source>
</reference>
<proteinExistence type="predicted"/>
<evidence type="ECO:0000313" key="2">
    <source>
        <dbReference type="Proteomes" id="UP000055024"/>
    </source>
</evidence>
<gene>
    <name evidence="1" type="ORF">T11_8219</name>
</gene>
<dbReference type="Proteomes" id="UP000055024">
    <property type="component" value="Unassembled WGS sequence"/>
</dbReference>